<dbReference type="Proteomes" id="UP001652623">
    <property type="component" value="Chromosome 6"/>
</dbReference>
<evidence type="ECO:0000256" key="5">
    <source>
        <dbReference type="ARBA" id="ARBA00023136"/>
    </source>
</evidence>
<evidence type="ECO:0000256" key="4">
    <source>
        <dbReference type="ARBA" id="ARBA00022989"/>
    </source>
</evidence>
<dbReference type="RefSeq" id="XP_015896872.3">
    <property type="nucleotide sequence ID" value="XM_016041386.4"/>
</dbReference>
<dbReference type="AlphaFoldDB" id="A0A6P4BD05"/>
<evidence type="ECO:0000256" key="2">
    <source>
        <dbReference type="ARBA" id="ARBA00022692"/>
    </source>
</evidence>
<dbReference type="PANTHER" id="PTHR31394">
    <property type="entry name" value="TRANSMEMBRANE PROTEIN 199"/>
    <property type="match status" value="1"/>
</dbReference>
<evidence type="ECO:0000313" key="10">
    <source>
        <dbReference type="RefSeq" id="XP_015896873.3"/>
    </source>
</evidence>
<keyword evidence="2 6" id="KW-0812">Transmembrane</keyword>
<dbReference type="RefSeq" id="XP_015896872.1">
    <property type="nucleotide sequence ID" value="XM_016041386.2"/>
</dbReference>
<dbReference type="KEGG" id="zju:107430544"/>
<dbReference type="GeneID" id="107430544"/>
<dbReference type="GO" id="GO:0070072">
    <property type="term" value="P:vacuolar proton-transporting V-type ATPase complex assembly"/>
    <property type="evidence" value="ECO:0007669"/>
    <property type="project" value="InterPro"/>
</dbReference>
<proteinExistence type="predicted"/>
<comment type="subcellular location">
    <subcellularLocation>
        <location evidence="1">Endoplasmic reticulum membrane</location>
        <topology evidence="1">Multi-pass membrane protein</topology>
    </subcellularLocation>
</comment>
<dbReference type="RefSeq" id="XP_015896873.3">
    <property type="nucleotide sequence ID" value="XM_016041387.4"/>
</dbReference>
<keyword evidence="5 6" id="KW-0472">Membrane</keyword>
<keyword evidence="7" id="KW-1185">Reference proteome</keyword>
<dbReference type="PANTHER" id="PTHR31394:SF1">
    <property type="entry name" value="TRANSMEMBRANE PROTEIN 199"/>
    <property type="match status" value="1"/>
</dbReference>
<protein>
    <submittedName>
        <fullName evidence="8 9">Uncharacterized protein LOC107430544</fullName>
    </submittedName>
</protein>
<name>A0A6P4BD05_ZIZJJ</name>
<gene>
    <name evidence="8 9 10" type="primary">LOC107430544</name>
</gene>
<feature type="transmembrane region" description="Helical" evidence="6">
    <location>
        <begin position="165"/>
        <end position="185"/>
    </location>
</feature>
<feature type="transmembrane region" description="Helical" evidence="6">
    <location>
        <begin position="132"/>
        <end position="153"/>
    </location>
</feature>
<reference evidence="8" key="1">
    <citation type="submission" date="2022-04" db="UniProtKB">
        <authorList>
            <consortium name="RefSeq"/>
        </authorList>
    </citation>
    <scope>IDENTIFICATION</scope>
    <source>
        <tissue evidence="8">In vitro plantlets</tissue>
        <tissue evidence="9 10">Seedling</tissue>
    </source>
</reference>
<accession>A0A6P4BD05</accession>
<evidence type="ECO:0000256" key="3">
    <source>
        <dbReference type="ARBA" id="ARBA00022824"/>
    </source>
</evidence>
<evidence type="ECO:0000256" key="1">
    <source>
        <dbReference type="ARBA" id="ARBA00004477"/>
    </source>
</evidence>
<evidence type="ECO:0000256" key="6">
    <source>
        <dbReference type="SAM" id="Phobius"/>
    </source>
</evidence>
<keyword evidence="3" id="KW-0256">Endoplasmic reticulum</keyword>
<sequence>MSTGQSNPQGLVICVNDSIHSFLNSASRDPQLPQELKQIASELSSKPNVPYKFLRAIWFASNVSARPKLIQLLAGSDFVLPSPKPREKSEELKARLSKLVDMVERREYQELVKDITPKKNDSEPFSTYREQLGLGLQVALAMFTGYLAGYYAFRALFGPNVALNAAGGILGLIGGLLVESLLFIIRASSQDFRSTKPIAKQKKKDQ</sequence>
<dbReference type="Pfam" id="PF11712">
    <property type="entry name" value="Vma12"/>
    <property type="match status" value="1"/>
</dbReference>
<evidence type="ECO:0000313" key="8">
    <source>
        <dbReference type="RefSeq" id="XP_015896872.1"/>
    </source>
</evidence>
<dbReference type="InterPro" id="IPR021013">
    <property type="entry name" value="ATPase_Vma12"/>
</dbReference>
<evidence type="ECO:0000313" key="7">
    <source>
        <dbReference type="Proteomes" id="UP001652623"/>
    </source>
</evidence>
<organism evidence="8">
    <name type="scientific">Ziziphus jujuba</name>
    <name type="common">Chinese jujube</name>
    <name type="synonym">Ziziphus sativa</name>
    <dbReference type="NCBI Taxonomy" id="326968"/>
    <lineage>
        <taxon>Eukaryota</taxon>
        <taxon>Viridiplantae</taxon>
        <taxon>Streptophyta</taxon>
        <taxon>Embryophyta</taxon>
        <taxon>Tracheophyta</taxon>
        <taxon>Spermatophyta</taxon>
        <taxon>Magnoliopsida</taxon>
        <taxon>eudicotyledons</taxon>
        <taxon>Gunneridae</taxon>
        <taxon>Pentapetalae</taxon>
        <taxon>rosids</taxon>
        <taxon>fabids</taxon>
        <taxon>Rosales</taxon>
        <taxon>Rhamnaceae</taxon>
        <taxon>Paliureae</taxon>
        <taxon>Ziziphus</taxon>
    </lineage>
</organism>
<evidence type="ECO:0000313" key="9">
    <source>
        <dbReference type="RefSeq" id="XP_015896872.3"/>
    </source>
</evidence>
<keyword evidence="4 6" id="KW-1133">Transmembrane helix</keyword>
<dbReference type="GO" id="GO:0005789">
    <property type="term" value="C:endoplasmic reticulum membrane"/>
    <property type="evidence" value="ECO:0007669"/>
    <property type="project" value="UniProtKB-SubCell"/>
</dbReference>